<gene>
    <name evidence="1" type="ORF">CLPUN_40790</name>
</gene>
<dbReference type="AlphaFoldDB" id="A0A1S8T8U1"/>
<dbReference type="Proteomes" id="UP000190890">
    <property type="component" value="Unassembled WGS sequence"/>
</dbReference>
<keyword evidence="2" id="KW-1185">Reference proteome</keyword>
<dbReference type="EMBL" id="LZZM01000202">
    <property type="protein sequence ID" value="OOM74197.1"/>
    <property type="molecule type" value="Genomic_DNA"/>
</dbReference>
<sequence>MAIPNLSTIMKIPRGCIIPTARPATAKTEPSIVRAFSCQLPYMIVSRTAKTEIALNKSHQTRVRLGRHLSAKVPSINENMNIGANSATEIKETATGLLFVLSITNNNIAKLRNHSTICKKIEENIITWTNRFRKNEDIEEFVIQLLLSSY</sequence>
<evidence type="ECO:0000313" key="1">
    <source>
        <dbReference type="EMBL" id="OOM74197.1"/>
    </source>
</evidence>
<evidence type="ECO:0000313" key="2">
    <source>
        <dbReference type="Proteomes" id="UP000190890"/>
    </source>
</evidence>
<accession>A0A1S8T8U1</accession>
<protein>
    <submittedName>
        <fullName evidence="1">Uncharacterized protein</fullName>
    </submittedName>
</protein>
<name>A0A1S8T8U1_9CLOT</name>
<proteinExistence type="predicted"/>
<reference evidence="1 2" key="1">
    <citation type="submission" date="2016-05" db="EMBL/GenBank/DDBJ databases">
        <title>Microbial solvent formation.</title>
        <authorList>
            <person name="Poehlein A."/>
            <person name="Montoya Solano J.D."/>
            <person name="Flitsch S."/>
            <person name="Krabben P."/>
            <person name="Duerre P."/>
            <person name="Daniel R."/>
        </authorList>
    </citation>
    <scope>NUCLEOTIDE SEQUENCE [LARGE SCALE GENOMIC DNA]</scope>
    <source>
        <strain evidence="1 2">DSM 2619</strain>
    </source>
</reference>
<organism evidence="1 2">
    <name type="scientific">Clostridium puniceum</name>
    <dbReference type="NCBI Taxonomy" id="29367"/>
    <lineage>
        <taxon>Bacteria</taxon>
        <taxon>Bacillati</taxon>
        <taxon>Bacillota</taxon>
        <taxon>Clostridia</taxon>
        <taxon>Eubacteriales</taxon>
        <taxon>Clostridiaceae</taxon>
        <taxon>Clostridium</taxon>
    </lineage>
</organism>
<comment type="caution">
    <text evidence="1">The sequence shown here is derived from an EMBL/GenBank/DDBJ whole genome shotgun (WGS) entry which is preliminary data.</text>
</comment>